<evidence type="ECO:0000313" key="8">
    <source>
        <dbReference type="EMBL" id="SNS13543.1"/>
    </source>
</evidence>
<keyword evidence="9" id="KW-1185">Reference proteome</keyword>
<dbReference type="Gene3D" id="1.10.3470.10">
    <property type="entry name" value="ABC transporter involved in vitamin B12 uptake, BtuC"/>
    <property type="match status" value="1"/>
</dbReference>
<dbReference type="GO" id="GO:0055085">
    <property type="term" value="P:transmembrane transport"/>
    <property type="evidence" value="ECO:0007669"/>
    <property type="project" value="InterPro"/>
</dbReference>
<feature type="transmembrane region" description="Helical" evidence="7">
    <location>
        <begin position="252"/>
        <end position="273"/>
    </location>
</feature>
<organism evidence="8 9">
    <name type="scientific">Actinoplanes regularis</name>
    <dbReference type="NCBI Taxonomy" id="52697"/>
    <lineage>
        <taxon>Bacteria</taxon>
        <taxon>Bacillati</taxon>
        <taxon>Actinomycetota</taxon>
        <taxon>Actinomycetes</taxon>
        <taxon>Micromonosporales</taxon>
        <taxon>Micromonosporaceae</taxon>
        <taxon>Actinoplanes</taxon>
    </lineage>
</organism>
<keyword evidence="5 7" id="KW-0472">Membrane</keyword>
<keyword evidence="3 6" id="KW-0812">Transmembrane</keyword>
<evidence type="ECO:0000256" key="2">
    <source>
        <dbReference type="ARBA" id="ARBA00008034"/>
    </source>
</evidence>
<dbReference type="InterPro" id="IPR037294">
    <property type="entry name" value="ABC_BtuC-like"/>
</dbReference>
<feature type="transmembrane region" description="Helical" evidence="7">
    <location>
        <begin position="134"/>
        <end position="157"/>
    </location>
</feature>
<dbReference type="GO" id="GO:0010043">
    <property type="term" value="P:response to zinc ion"/>
    <property type="evidence" value="ECO:0007669"/>
    <property type="project" value="TreeGrafter"/>
</dbReference>
<comment type="similarity">
    <text evidence="2 6">Belongs to the ABC-3 integral membrane protein family.</text>
</comment>
<dbReference type="RefSeq" id="WP_089295766.1">
    <property type="nucleotide sequence ID" value="NZ_BOMU01000062.1"/>
</dbReference>
<dbReference type="SUPFAM" id="SSF81345">
    <property type="entry name" value="ABC transporter involved in vitamin B12 uptake, BtuC"/>
    <property type="match status" value="1"/>
</dbReference>
<dbReference type="AlphaFoldDB" id="A0A239C2E0"/>
<feature type="transmembrane region" description="Helical" evidence="7">
    <location>
        <begin position="51"/>
        <end position="79"/>
    </location>
</feature>
<feature type="transmembrane region" description="Helical" evidence="7">
    <location>
        <begin position="217"/>
        <end position="240"/>
    </location>
</feature>
<dbReference type="InterPro" id="IPR001626">
    <property type="entry name" value="ABC_TroCD"/>
</dbReference>
<evidence type="ECO:0000256" key="4">
    <source>
        <dbReference type="ARBA" id="ARBA00022989"/>
    </source>
</evidence>
<name>A0A239C2E0_9ACTN</name>
<accession>A0A239C2E0</accession>
<dbReference type="PANTHER" id="PTHR30477:SF13">
    <property type="entry name" value="IRON TRANSPORT SYSTEM MEMBRANE PROTEIN HI_0360-RELATED"/>
    <property type="match status" value="1"/>
</dbReference>
<dbReference type="OrthoDB" id="1016457at2"/>
<protein>
    <submittedName>
        <fullName evidence="8">Manganese/iron transport system permease protein</fullName>
    </submittedName>
</protein>
<feature type="transmembrane region" description="Helical" evidence="7">
    <location>
        <begin position="91"/>
        <end position="108"/>
    </location>
</feature>
<evidence type="ECO:0000256" key="3">
    <source>
        <dbReference type="ARBA" id="ARBA00022692"/>
    </source>
</evidence>
<dbReference type="EMBL" id="FZNR01000010">
    <property type="protein sequence ID" value="SNS13543.1"/>
    <property type="molecule type" value="Genomic_DNA"/>
</dbReference>
<dbReference type="Proteomes" id="UP000198415">
    <property type="component" value="Unassembled WGS sequence"/>
</dbReference>
<feature type="transmembrane region" description="Helical" evidence="7">
    <location>
        <begin position="177"/>
        <end position="205"/>
    </location>
</feature>
<dbReference type="Pfam" id="PF00950">
    <property type="entry name" value="ABC-3"/>
    <property type="match status" value="1"/>
</dbReference>
<reference evidence="8 9" key="1">
    <citation type="submission" date="2017-06" db="EMBL/GenBank/DDBJ databases">
        <authorList>
            <person name="Kim H.J."/>
            <person name="Triplett B.A."/>
        </authorList>
    </citation>
    <scope>NUCLEOTIDE SEQUENCE [LARGE SCALE GENOMIC DNA]</scope>
    <source>
        <strain evidence="8 9">DSM 43151</strain>
    </source>
</reference>
<feature type="transmembrane region" description="Helical" evidence="7">
    <location>
        <begin position="17"/>
        <end position="39"/>
    </location>
</feature>
<keyword evidence="4 7" id="KW-1133">Transmembrane helix</keyword>
<evidence type="ECO:0000256" key="7">
    <source>
        <dbReference type="SAM" id="Phobius"/>
    </source>
</evidence>
<evidence type="ECO:0000313" key="9">
    <source>
        <dbReference type="Proteomes" id="UP000198415"/>
    </source>
</evidence>
<sequence length="279" mass="28997">MIEPFTVPFLGRALAELVLLAVICGPISVFVLARGLSFVADALTHTVFPGVVLGVVAGGLDGLFAGALVAGLVTAVLLTVLTRGARLSDDAATAVVLTAMFSIGVVLVSRRSSYTADLTSFLFGRLLTVTPRHLAETAVLVVVILVGLLVAVRALLFRSFDPAGAAAAGLRIGRLDLWLNVLLALVVVAAVRAVGTILVLALLIIPAAAARMVTDRLVVMALLGTVLVVVAGYAGLLLSWTASVRYGLASTSGSSVVLLLVLSYLILIPVRLWRGRTRR</sequence>
<keyword evidence="6" id="KW-0813">Transport</keyword>
<proteinExistence type="inferred from homology"/>
<dbReference type="GO" id="GO:0043190">
    <property type="term" value="C:ATP-binding cassette (ABC) transporter complex"/>
    <property type="evidence" value="ECO:0007669"/>
    <property type="project" value="InterPro"/>
</dbReference>
<evidence type="ECO:0000256" key="1">
    <source>
        <dbReference type="ARBA" id="ARBA00004141"/>
    </source>
</evidence>
<evidence type="ECO:0000256" key="5">
    <source>
        <dbReference type="ARBA" id="ARBA00023136"/>
    </source>
</evidence>
<gene>
    <name evidence="8" type="ORF">SAMN06264365_110232</name>
</gene>
<evidence type="ECO:0000256" key="6">
    <source>
        <dbReference type="RuleBase" id="RU003943"/>
    </source>
</evidence>
<dbReference type="PANTHER" id="PTHR30477">
    <property type="entry name" value="ABC-TRANSPORTER METAL-BINDING PROTEIN"/>
    <property type="match status" value="1"/>
</dbReference>
<comment type="subcellular location">
    <subcellularLocation>
        <location evidence="6">Cell membrane</location>
        <topology evidence="6">Multi-pass membrane protein</topology>
    </subcellularLocation>
    <subcellularLocation>
        <location evidence="1">Membrane</location>
        <topology evidence="1">Multi-pass membrane protein</topology>
    </subcellularLocation>
</comment>